<evidence type="ECO:0000256" key="5">
    <source>
        <dbReference type="ARBA" id="ARBA00022723"/>
    </source>
</evidence>
<dbReference type="NCBIfam" id="NF009731">
    <property type="entry name" value="PRK13254.1-5"/>
    <property type="match status" value="1"/>
</dbReference>
<dbReference type="GO" id="GO:0020037">
    <property type="term" value="F:heme binding"/>
    <property type="evidence" value="ECO:0007669"/>
    <property type="project" value="InterPro"/>
</dbReference>
<evidence type="ECO:0000256" key="8">
    <source>
        <dbReference type="ARBA" id="ARBA00023004"/>
    </source>
</evidence>
<evidence type="ECO:0000256" key="3">
    <source>
        <dbReference type="ARBA" id="ARBA00022617"/>
    </source>
</evidence>
<protein>
    <recommendedName>
        <fullName evidence="11">Cytochrome c-type biogenesis protein CcmE</fullName>
    </recommendedName>
</protein>
<evidence type="ECO:0000256" key="2">
    <source>
        <dbReference type="ARBA" id="ARBA00022475"/>
    </source>
</evidence>
<dbReference type="GO" id="GO:0017003">
    <property type="term" value="P:protein-heme linkage"/>
    <property type="evidence" value="ECO:0007669"/>
    <property type="project" value="InterPro"/>
</dbReference>
<proteinExistence type="inferred from homology"/>
<evidence type="ECO:0008006" key="11">
    <source>
        <dbReference type="Google" id="ProtNLM"/>
    </source>
</evidence>
<dbReference type="EMBL" id="UINC01196540">
    <property type="protein sequence ID" value="SVE13583.1"/>
    <property type="molecule type" value="Genomic_DNA"/>
</dbReference>
<evidence type="ECO:0000256" key="6">
    <source>
        <dbReference type="ARBA" id="ARBA00022748"/>
    </source>
</evidence>
<evidence type="ECO:0000256" key="7">
    <source>
        <dbReference type="ARBA" id="ARBA00022989"/>
    </source>
</evidence>
<dbReference type="GO" id="GO:0005886">
    <property type="term" value="C:plasma membrane"/>
    <property type="evidence" value="ECO:0007669"/>
    <property type="project" value="UniProtKB-SubCell"/>
</dbReference>
<organism evidence="10">
    <name type="scientific">marine metagenome</name>
    <dbReference type="NCBI Taxonomy" id="408172"/>
    <lineage>
        <taxon>unclassified sequences</taxon>
        <taxon>metagenomes</taxon>
        <taxon>ecological metagenomes</taxon>
    </lineage>
</organism>
<name>A0A383B185_9ZZZZ</name>
<dbReference type="AlphaFoldDB" id="A0A383B185"/>
<reference evidence="10" key="1">
    <citation type="submission" date="2018-05" db="EMBL/GenBank/DDBJ databases">
        <authorList>
            <person name="Lanie J.A."/>
            <person name="Ng W.-L."/>
            <person name="Kazmierczak K.M."/>
            <person name="Andrzejewski T.M."/>
            <person name="Davidsen T.M."/>
            <person name="Wayne K.J."/>
            <person name="Tettelin H."/>
            <person name="Glass J.I."/>
            <person name="Rusch D."/>
            <person name="Podicherti R."/>
            <person name="Tsui H.-C.T."/>
            <person name="Winkler M.E."/>
        </authorList>
    </citation>
    <scope>NUCLEOTIDE SEQUENCE</scope>
</reference>
<evidence type="ECO:0000256" key="9">
    <source>
        <dbReference type="ARBA" id="ARBA00023136"/>
    </source>
</evidence>
<dbReference type="Pfam" id="PF03100">
    <property type="entry name" value="CcmE"/>
    <property type="match status" value="1"/>
</dbReference>
<dbReference type="PANTHER" id="PTHR34128:SF2">
    <property type="entry name" value="CYTOCHROME C-TYPE BIOGENESIS PROTEIN CCME HOMOLOG, MITOCHONDRIAL"/>
    <property type="match status" value="1"/>
</dbReference>
<keyword evidence="3" id="KW-0349">Heme</keyword>
<dbReference type="PANTHER" id="PTHR34128">
    <property type="entry name" value="CYTOCHROME C-TYPE BIOGENESIS PROTEIN CCME HOMOLOG, MITOCHONDRIAL"/>
    <property type="match status" value="1"/>
</dbReference>
<dbReference type="InterPro" id="IPR004329">
    <property type="entry name" value="CcmE"/>
</dbReference>
<sequence>MKRKQRRLLFVGLGMAALGLAAALILLAFDDNLVFFFSPTEVQARKFSPEQRLRIGGLVEEGSVVRESDGLTIRFNITDLSEIVAVSYNGVLPDLFDEGQGVVAEGHLRGGTFQAVEILAKHDENYMPREVADALKASGQWQGDETEK</sequence>
<dbReference type="NCBIfam" id="NF009727">
    <property type="entry name" value="PRK13254.1-1"/>
    <property type="match status" value="1"/>
</dbReference>
<dbReference type="FunFam" id="2.40.50.140:FF:000104">
    <property type="entry name" value="Cytochrome c-type biogenesis protein CcmE"/>
    <property type="match status" value="1"/>
</dbReference>
<comment type="subcellular location">
    <subcellularLocation>
        <location evidence="1">Cell inner membrane</location>
    </subcellularLocation>
</comment>
<dbReference type="InterPro" id="IPR012340">
    <property type="entry name" value="NA-bd_OB-fold"/>
</dbReference>
<evidence type="ECO:0000256" key="4">
    <source>
        <dbReference type="ARBA" id="ARBA00022692"/>
    </source>
</evidence>
<keyword evidence="8" id="KW-0408">Iron</keyword>
<accession>A0A383B185</accession>
<gene>
    <name evidence="10" type="ORF">METZ01_LOCUS466437</name>
</gene>
<keyword evidence="6" id="KW-0201">Cytochrome c-type biogenesis</keyword>
<dbReference type="GO" id="GO:0017004">
    <property type="term" value="P:cytochrome complex assembly"/>
    <property type="evidence" value="ECO:0007669"/>
    <property type="project" value="UniProtKB-KW"/>
</dbReference>
<dbReference type="NCBIfam" id="NF009729">
    <property type="entry name" value="PRK13254.1-3"/>
    <property type="match status" value="1"/>
</dbReference>
<keyword evidence="4" id="KW-0812">Transmembrane</keyword>
<keyword evidence="7" id="KW-1133">Transmembrane helix</keyword>
<keyword evidence="2" id="KW-1003">Cell membrane</keyword>
<keyword evidence="9" id="KW-0472">Membrane</keyword>
<dbReference type="GO" id="GO:0046872">
    <property type="term" value="F:metal ion binding"/>
    <property type="evidence" value="ECO:0007669"/>
    <property type="project" value="UniProtKB-KW"/>
</dbReference>
<keyword evidence="5" id="KW-0479">Metal-binding</keyword>
<evidence type="ECO:0000313" key="10">
    <source>
        <dbReference type="EMBL" id="SVE13583.1"/>
    </source>
</evidence>
<dbReference type="SUPFAM" id="SSF82093">
    <property type="entry name" value="Heme chaperone CcmE"/>
    <property type="match status" value="1"/>
</dbReference>
<dbReference type="InterPro" id="IPR036127">
    <property type="entry name" value="CcmE-like_sf"/>
</dbReference>
<dbReference type="HAMAP" id="MF_01959">
    <property type="entry name" value="CcmE"/>
    <property type="match status" value="1"/>
</dbReference>
<evidence type="ECO:0000256" key="1">
    <source>
        <dbReference type="ARBA" id="ARBA00004533"/>
    </source>
</evidence>
<dbReference type="Gene3D" id="2.40.50.140">
    <property type="entry name" value="Nucleic acid-binding proteins"/>
    <property type="match status" value="1"/>
</dbReference>